<evidence type="ECO:0000256" key="7">
    <source>
        <dbReference type="SAM" id="MobiDB-lite"/>
    </source>
</evidence>
<dbReference type="RefSeq" id="XP_005832354.1">
    <property type="nucleotide sequence ID" value="XM_005832297.1"/>
</dbReference>
<evidence type="ECO:0000256" key="3">
    <source>
        <dbReference type="ARBA" id="ARBA00022741"/>
    </source>
</evidence>
<feature type="region of interest" description="Disordered" evidence="7">
    <location>
        <begin position="506"/>
        <end position="532"/>
    </location>
</feature>
<reference evidence="11" key="2">
    <citation type="submission" date="2012-11" db="EMBL/GenBank/DDBJ databases">
        <authorList>
            <person name="Kuo A."/>
            <person name="Curtis B.A."/>
            <person name="Tanifuji G."/>
            <person name="Burki F."/>
            <person name="Gruber A."/>
            <person name="Irimia M."/>
            <person name="Maruyama S."/>
            <person name="Arias M.C."/>
            <person name="Ball S.G."/>
            <person name="Gile G.H."/>
            <person name="Hirakawa Y."/>
            <person name="Hopkins J.F."/>
            <person name="Rensing S.A."/>
            <person name="Schmutz J."/>
            <person name="Symeonidi A."/>
            <person name="Elias M."/>
            <person name="Eveleigh R.J."/>
            <person name="Herman E.K."/>
            <person name="Klute M.J."/>
            <person name="Nakayama T."/>
            <person name="Obornik M."/>
            <person name="Reyes-Prieto A."/>
            <person name="Armbrust E.V."/>
            <person name="Aves S.J."/>
            <person name="Beiko R.G."/>
            <person name="Coutinho P."/>
            <person name="Dacks J.B."/>
            <person name="Durnford D.G."/>
            <person name="Fast N.M."/>
            <person name="Green B.R."/>
            <person name="Grisdale C."/>
            <person name="Hempe F."/>
            <person name="Henrissat B."/>
            <person name="Hoppner M.P."/>
            <person name="Ishida K.-I."/>
            <person name="Kim E."/>
            <person name="Koreny L."/>
            <person name="Kroth P.G."/>
            <person name="Liu Y."/>
            <person name="Malik S.-B."/>
            <person name="Maier U.G."/>
            <person name="McRose D."/>
            <person name="Mock T."/>
            <person name="Neilson J.A."/>
            <person name="Onodera N.T."/>
            <person name="Poole A.M."/>
            <person name="Pritham E.J."/>
            <person name="Richards T.A."/>
            <person name="Rocap G."/>
            <person name="Roy S.W."/>
            <person name="Sarai C."/>
            <person name="Schaack S."/>
            <person name="Shirato S."/>
            <person name="Slamovits C.H."/>
            <person name="Spencer D.F."/>
            <person name="Suzuki S."/>
            <person name="Worden A.Z."/>
            <person name="Zauner S."/>
            <person name="Barry K."/>
            <person name="Bell C."/>
            <person name="Bharti A.K."/>
            <person name="Crow J.A."/>
            <person name="Grimwood J."/>
            <person name="Kramer R."/>
            <person name="Lindquist E."/>
            <person name="Lucas S."/>
            <person name="Salamov A."/>
            <person name="McFadden G.I."/>
            <person name="Lane C.E."/>
            <person name="Keeling P.J."/>
            <person name="Gray M.W."/>
            <person name="Grigoriev I.V."/>
            <person name="Archibald J.M."/>
        </authorList>
    </citation>
    <scope>NUCLEOTIDE SEQUENCE</scope>
    <source>
        <strain evidence="11">CCMP2712</strain>
    </source>
</reference>
<protein>
    <recommendedName>
        <fullName evidence="8">Protein kinase domain-containing protein</fullName>
    </recommendedName>
</protein>
<dbReference type="Proteomes" id="UP000011087">
    <property type="component" value="Unassembled WGS sequence"/>
</dbReference>
<dbReference type="PaxDb" id="55529-EKX45374"/>
<keyword evidence="3 6" id="KW-0547">Nucleotide-binding</keyword>
<dbReference type="InterPro" id="IPR000719">
    <property type="entry name" value="Prot_kinase_dom"/>
</dbReference>
<dbReference type="KEGG" id="gtt:GUITHDRAFT_163260"/>
<dbReference type="GeneID" id="17302135"/>
<keyword evidence="5 6" id="KW-0067">ATP-binding</keyword>
<dbReference type="HOGENOM" id="CLU_512382_0_0_1"/>
<accession>L1JB83</accession>
<dbReference type="InterPro" id="IPR008271">
    <property type="entry name" value="Ser/Thr_kinase_AS"/>
</dbReference>
<keyword evidence="4" id="KW-0418">Kinase</keyword>
<evidence type="ECO:0000256" key="5">
    <source>
        <dbReference type="ARBA" id="ARBA00022840"/>
    </source>
</evidence>
<evidence type="ECO:0000256" key="2">
    <source>
        <dbReference type="ARBA" id="ARBA00022679"/>
    </source>
</evidence>
<organism evidence="9">
    <name type="scientific">Guillardia theta (strain CCMP2712)</name>
    <name type="common">Cryptophyte</name>
    <dbReference type="NCBI Taxonomy" id="905079"/>
    <lineage>
        <taxon>Eukaryota</taxon>
        <taxon>Cryptophyceae</taxon>
        <taxon>Pyrenomonadales</taxon>
        <taxon>Geminigeraceae</taxon>
        <taxon>Guillardia</taxon>
    </lineage>
</organism>
<reference evidence="10" key="3">
    <citation type="submission" date="2016-03" db="UniProtKB">
        <authorList>
            <consortium name="EnsemblProtists"/>
        </authorList>
    </citation>
    <scope>IDENTIFICATION</scope>
</reference>
<dbReference type="Gene3D" id="1.10.510.10">
    <property type="entry name" value="Transferase(Phosphotransferase) domain 1"/>
    <property type="match status" value="1"/>
</dbReference>
<dbReference type="FunFam" id="3.30.200.20:FF:000046">
    <property type="entry name" value="Mitogen-activated protein kinase"/>
    <property type="match status" value="1"/>
</dbReference>
<dbReference type="PROSITE" id="PS00108">
    <property type="entry name" value="PROTEIN_KINASE_ST"/>
    <property type="match status" value="1"/>
</dbReference>
<feature type="region of interest" description="Disordered" evidence="7">
    <location>
        <begin position="228"/>
        <end position="251"/>
    </location>
</feature>
<dbReference type="SUPFAM" id="SSF56112">
    <property type="entry name" value="Protein kinase-like (PK-like)"/>
    <property type="match status" value="1"/>
</dbReference>
<evidence type="ECO:0000256" key="4">
    <source>
        <dbReference type="ARBA" id="ARBA00022777"/>
    </source>
</evidence>
<dbReference type="InterPro" id="IPR017441">
    <property type="entry name" value="Protein_kinase_ATP_BS"/>
</dbReference>
<dbReference type="InterPro" id="IPR011009">
    <property type="entry name" value="Kinase-like_dom_sf"/>
</dbReference>
<dbReference type="OrthoDB" id="192887at2759"/>
<dbReference type="Pfam" id="PF00069">
    <property type="entry name" value="Pkinase"/>
    <property type="match status" value="2"/>
</dbReference>
<dbReference type="SMART" id="SM00220">
    <property type="entry name" value="S_TKc"/>
    <property type="match status" value="1"/>
</dbReference>
<feature type="binding site" evidence="6">
    <location>
        <position position="56"/>
    </location>
    <ligand>
        <name>ATP</name>
        <dbReference type="ChEBI" id="CHEBI:30616"/>
    </ligand>
</feature>
<dbReference type="PROSITE" id="PS00107">
    <property type="entry name" value="PROTEIN_KINASE_ATP"/>
    <property type="match status" value="1"/>
</dbReference>
<dbReference type="STRING" id="905079.L1JB83"/>
<dbReference type="Gene3D" id="3.30.200.20">
    <property type="entry name" value="Phosphorylase Kinase, domain 1"/>
    <property type="match status" value="1"/>
</dbReference>
<keyword evidence="11" id="KW-1185">Reference proteome</keyword>
<dbReference type="EMBL" id="JH992999">
    <property type="protein sequence ID" value="EKX45374.1"/>
    <property type="molecule type" value="Genomic_DNA"/>
</dbReference>
<evidence type="ECO:0000256" key="1">
    <source>
        <dbReference type="ARBA" id="ARBA00022527"/>
    </source>
</evidence>
<evidence type="ECO:0000259" key="8">
    <source>
        <dbReference type="PROSITE" id="PS50011"/>
    </source>
</evidence>
<dbReference type="EnsemblProtists" id="EKX45374">
    <property type="protein sequence ID" value="EKX45374"/>
    <property type="gene ID" value="GUITHDRAFT_163260"/>
</dbReference>
<reference evidence="9 11" key="1">
    <citation type="journal article" date="2012" name="Nature">
        <title>Algal genomes reveal evolutionary mosaicism and the fate of nucleomorphs.</title>
        <authorList>
            <consortium name="DOE Joint Genome Institute"/>
            <person name="Curtis B.A."/>
            <person name="Tanifuji G."/>
            <person name="Burki F."/>
            <person name="Gruber A."/>
            <person name="Irimia M."/>
            <person name="Maruyama S."/>
            <person name="Arias M.C."/>
            <person name="Ball S.G."/>
            <person name="Gile G.H."/>
            <person name="Hirakawa Y."/>
            <person name="Hopkins J.F."/>
            <person name="Kuo A."/>
            <person name="Rensing S.A."/>
            <person name="Schmutz J."/>
            <person name="Symeonidi A."/>
            <person name="Elias M."/>
            <person name="Eveleigh R.J."/>
            <person name="Herman E.K."/>
            <person name="Klute M.J."/>
            <person name="Nakayama T."/>
            <person name="Obornik M."/>
            <person name="Reyes-Prieto A."/>
            <person name="Armbrust E.V."/>
            <person name="Aves S.J."/>
            <person name="Beiko R.G."/>
            <person name="Coutinho P."/>
            <person name="Dacks J.B."/>
            <person name="Durnford D.G."/>
            <person name="Fast N.M."/>
            <person name="Green B.R."/>
            <person name="Grisdale C.J."/>
            <person name="Hempel F."/>
            <person name="Henrissat B."/>
            <person name="Hoppner M.P."/>
            <person name="Ishida K."/>
            <person name="Kim E."/>
            <person name="Koreny L."/>
            <person name="Kroth P.G."/>
            <person name="Liu Y."/>
            <person name="Malik S.B."/>
            <person name="Maier U.G."/>
            <person name="McRose D."/>
            <person name="Mock T."/>
            <person name="Neilson J.A."/>
            <person name="Onodera N.T."/>
            <person name="Poole A.M."/>
            <person name="Pritham E.J."/>
            <person name="Richards T.A."/>
            <person name="Rocap G."/>
            <person name="Roy S.W."/>
            <person name="Sarai C."/>
            <person name="Schaack S."/>
            <person name="Shirato S."/>
            <person name="Slamovits C.H."/>
            <person name="Spencer D.F."/>
            <person name="Suzuki S."/>
            <person name="Worden A.Z."/>
            <person name="Zauner S."/>
            <person name="Barry K."/>
            <person name="Bell C."/>
            <person name="Bharti A.K."/>
            <person name="Crow J.A."/>
            <person name="Grimwood J."/>
            <person name="Kramer R."/>
            <person name="Lindquist E."/>
            <person name="Lucas S."/>
            <person name="Salamov A."/>
            <person name="McFadden G.I."/>
            <person name="Lane C.E."/>
            <person name="Keeling P.J."/>
            <person name="Gray M.W."/>
            <person name="Grigoriev I.V."/>
            <person name="Archibald J.M."/>
        </authorList>
    </citation>
    <scope>NUCLEOTIDE SEQUENCE</scope>
    <source>
        <strain evidence="9 11">CCMP2712</strain>
    </source>
</reference>
<evidence type="ECO:0000256" key="6">
    <source>
        <dbReference type="PROSITE-ProRule" id="PRU10141"/>
    </source>
</evidence>
<evidence type="ECO:0000313" key="10">
    <source>
        <dbReference type="EnsemblProtists" id="EKX45374"/>
    </source>
</evidence>
<sequence length="532" mass="60408">MSKAVMELEEPGAYMVKGMKWVVPQRYKIAVLLGSGAYGCVCRAYDEQEKKDVAIKRFEDVFMSKTDALRILREIAILRRLEHRNIIKLMNVVNPAQFPQPLRTLYVFFEYGGMDLHKLAASDRYLELDEIQFVIRQLCEGVRYLHNSFVIHRDLKPANILMYSPFCSDPCVLVDSLDSEPERLHLKIADFGLARVMEADLNAHSHLEDDFDQTMGVDQRDEEEVVEGVSDLAVDDGSSPSSTSEAEYDDRPTPLLRHMSEHVVTRWYRAPEVILCRGRYSNSIDNWSVGCIIAELFNLHSSVVSSAVVHRIIKSKGRSCFPLSPSSRTCFKRQEVTDQLNVIFAVTGTPSSYEIDQLDAGSESNDVKTYLRHLHPKGAIVLGNKYPHIPQEGIKLLQSLLKFLARERLDMKAALQHPFLNTSTPRLHQLENQLMADHDLDMPPALERSSSVLTAKNLLQLQLESKYNKRNHDEAVEKLSNLFRNEIEAFYAEFAMPKNTRIALAGERRGSEGDEGTLRSSNSDEFSDCLSP</sequence>
<dbReference type="InterPro" id="IPR050117">
    <property type="entry name" value="MAPK"/>
</dbReference>
<dbReference type="eggNOG" id="KOG0660">
    <property type="taxonomic scope" value="Eukaryota"/>
</dbReference>
<name>L1JB83_GUITC</name>
<keyword evidence="1" id="KW-0723">Serine/threonine-protein kinase</keyword>
<feature type="domain" description="Protein kinase" evidence="8">
    <location>
        <begin position="27"/>
        <end position="420"/>
    </location>
</feature>
<dbReference type="AlphaFoldDB" id="L1JB83"/>
<evidence type="ECO:0000313" key="11">
    <source>
        <dbReference type="Proteomes" id="UP000011087"/>
    </source>
</evidence>
<dbReference type="PROSITE" id="PS50011">
    <property type="entry name" value="PROTEIN_KINASE_DOM"/>
    <property type="match status" value="1"/>
</dbReference>
<dbReference type="PANTHER" id="PTHR24055">
    <property type="entry name" value="MITOGEN-ACTIVATED PROTEIN KINASE"/>
    <property type="match status" value="1"/>
</dbReference>
<dbReference type="GO" id="GO:0004674">
    <property type="term" value="F:protein serine/threonine kinase activity"/>
    <property type="evidence" value="ECO:0007669"/>
    <property type="project" value="UniProtKB-KW"/>
</dbReference>
<evidence type="ECO:0000313" key="9">
    <source>
        <dbReference type="EMBL" id="EKX45374.1"/>
    </source>
</evidence>
<dbReference type="GO" id="GO:0005524">
    <property type="term" value="F:ATP binding"/>
    <property type="evidence" value="ECO:0007669"/>
    <property type="project" value="UniProtKB-UniRule"/>
</dbReference>
<keyword evidence="2" id="KW-0808">Transferase</keyword>
<gene>
    <name evidence="9" type="ORF">GUITHDRAFT_163260</name>
</gene>
<proteinExistence type="predicted"/>